<dbReference type="OrthoDB" id="425619at2759"/>
<organism evidence="1 2">
    <name type="scientific">Ignelater luminosus</name>
    <name type="common">Cucubano</name>
    <name type="synonym">Pyrophorus luminosus</name>
    <dbReference type="NCBI Taxonomy" id="2038154"/>
    <lineage>
        <taxon>Eukaryota</taxon>
        <taxon>Metazoa</taxon>
        <taxon>Ecdysozoa</taxon>
        <taxon>Arthropoda</taxon>
        <taxon>Hexapoda</taxon>
        <taxon>Insecta</taxon>
        <taxon>Pterygota</taxon>
        <taxon>Neoptera</taxon>
        <taxon>Endopterygota</taxon>
        <taxon>Coleoptera</taxon>
        <taxon>Polyphaga</taxon>
        <taxon>Elateriformia</taxon>
        <taxon>Elateroidea</taxon>
        <taxon>Elateridae</taxon>
        <taxon>Agrypninae</taxon>
        <taxon>Pyrophorini</taxon>
        <taxon>Ignelater</taxon>
    </lineage>
</organism>
<evidence type="ECO:0000313" key="2">
    <source>
        <dbReference type="Proteomes" id="UP000801492"/>
    </source>
</evidence>
<reference evidence="1" key="1">
    <citation type="submission" date="2019-08" db="EMBL/GenBank/DDBJ databases">
        <title>The genome of the North American firefly Photinus pyralis.</title>
        <authorList>
            <consortium name="Photinus pyralis genome working group"/>
            <person name="Fallon T.R."/>
            <person name="Sander Lower S.E."/>
            <person name="Weng J.-K."/>
        </authorList>
    </citation>
    <scope>NUCLEOTIDE SEQUENCE</scope>
    <source>
        <strain evidence="1">TRF0915ILg1</strain>
        <tissue evidence="1">Whole body</tissue>
    </source>
</reference>
<sequence>MQSKIKPKHKERQIENSVNRTERPKCRYCKNFGHTIEQCRKLSKSNDNVPTGAIRIEAKAERVEKSDTQKKATFYCFGCGAPGVIKSACSKCKSSSTINKETSVSTIDIFSFDLEQSLRPRERPVLLVDVNGCVGYGLIDIGARQKYSWLPIVPDVIRKEKVV</sequence>
<protein>
    <submittedName>
        <fullName evidence="1">Uncharacterized protein</fullName>
    </submittedName>
</protein>
<dbReference type="AlphaFoldDB" id="A0A8K0G8R3"/>
<evidence type="ECO:0000313" key="1">
    <source>
        <dbReference type="EMBL" id="KAF2890339.1"/>
    </source>
</evidence>
<comment type="caution">
    <text evidence="1">The sequence shown here is derived from an EMBL/GenBank/DDBJ whole genome shotgun (WGS) entry which is preliminary data.</text>
</comment>
<dbReference type="GO" id="GO:0003676">
    <property type="term" value="F:nucleic acid binding"/>
    <property type="evidence" value="ECO:0007669"/>
    <property type="project" value="InterPro"/>
</dbReference>
<dbReference type="EMBL" id="VTPC01054412">
    <property type="protein sequence ID" value="KAF2890339.1"/>
    <property type="molecule type" value="Genomic_DNA"/>
</dbReference>
<dbReference type="Proteomes" id="UP000801492">
    <property type="component" value="Unassembled WGS sequence"/>
</dbReference>
<dbReference type="SUPFAM" id="SSF57756">
    <property type="entry name" value="Retrovirus zinc finger-like domains"/>
    <property type="match status" value="1"/>
</dbReference>
<proteinExistence type="predicted"/>
<dbReference type="GO" id="GO:0008270">
    <property type="term" value="F:zinc ion binding"/>
    <property type="evidence" value="ECO:0007669"/>
    <property type="project" value="InterPro"/>
</dbReference>
<gene>
    <name evidence="1" type="ORF">ILUMI_15833</name>
</gene>
<dbReference type="InterPro" id="IPR036875">
    <property type="entry name" value="Znf_CCHC_sf"/>
</dbReference>
<accession>A0A8K0G8R3</accession>
<keyword evidence="2" id="KW-1185">Reference proteome</keyword>
<name>A0A8K0G8R3_IGNLU</name>
<dbReference type="Gene3D" id="4.10.60.10">
    <property type="entry name" value="Zinc finger, CCHC-type"/>
    <property type="match status" value="1"/>
</dbReference>